<dbReference type="RefSeq" id="WP_128520901.1">
    <property type="nucleotide sequence ID" value="NZ_RJQC01000003.1"/>
</dbReference>
<feature type="transmembrane region" description="Helical" evidence="1">
    <location>
        <begin position="41"/>
        <end position="59"/>
    </location>
</feature>
<reference evidence="2 3" key="1">
    <citation type="submission" date="2018-11" db="EMBL/GenBank/DDBJ databases">
        <title>Clostridium sp. nov., a member of the family Erysipelotrichaceae isolated from pig faeces.</title>
        <authorList>
            <person name="Chang Y.-H."/>
        </authorList>
    </citation>
    <scope>NUCLEOTIDE SEQUENCE [LARGE SCALE GENOMIC DNA]</scope>
    <source>
        <strain evidence="2 3">YH-panp20</strain>
    </source>
</reference>
<sequence>MDYRMMRHINDIQIQKEVDARIARDAIRQKKLQDSKDKHDAVIMIIATIIGMLVVGFLGG</sequence>
<evidence type="ECO:0000313" key="2">
    <source>
        <dbReference type="EMBL" id="RNM29837.1"/>
    </source>
</evidence>
<evidence type="ECO:0000313" key="3">
    <source>
        <dbReference type="Proteomes" id="UP000276568"/>
    </source>
</evidence>
<dbReference type="AlphaFoldDB" id="A0A3N0HYV2"/>
<keyword evidence="3" id="KW-1185">Reference proteome</keyword>
<evidence type="ECO:0000256" key="1">
    <source>
        <dbReference type="SAM" id="Phobius"/>
    </source>
</evidence>
<comment type="caution">
    <text evidence="2">The sequence shown here is derived from an EMBL/GenBank/DDBJ whole genome shotgun (WGS) entry which is preliminary data.</text>
</comment>
<accession>A0A3N0HYV2</accession>
<dbReference type="EMBL" id="RJQC01000003">
    <property type="protein sequence ID" value="RNM29837.1"/>
    <property type="molecule type" value="Genomic_DNA"/>
</dbReference>
<protein>
    <submittedName>
        <fullName evidence="2">Uncharacterized protein</fullName>
    </submittedName>
</protein>
<keyword evidence="1" id="KW-1133">Transmembrane helix</keyword>
<proteinExistence type="predicted"/>
<keyword evidence="1" id="KW-0812">Transmembrane</keyword>
<organism evidence="2 3">
    <name type="scientific">Absicoccus porci</name>
    <dbReference type="NCBI Taxonomy" id="2486576"/>
    <lineage>
        <taxon>Bacteria</taxon>
        <taxon>Bacillati</taxon>
        <taxon>Bacillota</taxon>
        <taxon>Erysipelotrichia</taxon>
        <taxon>Erysipelotrichales</taxon>
        <taxon>Erysipelotrichaceae</taxon>
        <taxon>Absicoccus</taxon>
    </lineage>
</organism>
<gene>
    <name evidence="2" type="ORF">EDX97_09445</name>
</gene>
<dbReference type="Proteomes" id="UP000276568">
    <property type="component" value="Unassembled WGS sequence"/>
</dbReference>
<name>A0A3N0HYV2_9FIRM</name>
<keyword evidence="1" id="KW-0472">Membrane</keyword>